<gene>
    <name evidence="1" type="ORF">A2478_03800</name>
</gene>
<dbReference type="Proteomes" id="UP000179001">
    <property type="component" value="Unassembled WGS sequence"/>
</dbReference>
<evidence type="ECO:0000313" key="1">
    <source>
        <dbReference type="EMBL" id="OGF32417.1"/>
    </source>
</evidence>
<evidence type="ECO:0000313" key="2">
    <source>
        <dbReference type="Proteomes" id="UP000179001"/>
    </source>
</evidence>
<reference evidence="1 2" key="1">
    <citation type="journal article" date="2016" name="Nat. Commun.">
        <title>Thousands of microbial genomes shed light on interconnected biogeochemical processes in an aquifer system.</title>
        <authorList>
            <person name="Anantharaman K."/>
            <person name="Brown C.T."/>
            <person name="Hug L.A."/>
            <person name="Sharon I."/>
            <person name="Castelle C.J."/>
            <person name="Probst A.J."/>
            <person name="Thomas B.C."/>
            <person name="Singh A."/>
            <person name="Wilkins M.J."/>
            <person name="Karaoz U."/>
            <person name="Brodie E.L."/>
            <person name="Williams K.H."/>
            <person name="Hubbard S.S."/>
            <person name="Banfield J.F."/>
        </authorList>
    </citation>
    <scope>NUCLEOTIDE SEQUENCE [LARGE SCALE GENOMIC DNA]</scope>
</reference>
<comment type="caution">
    <text evidence="1">The sequence shown here is derived from an EMBL/GenBank/DDBJ whole genome shotgun (WGS) entry which is preliminary data.</text>
</comment>
<dbReference type="STRING" id="1798002.A2478_03800"/>
<sequence>MNDEQILQLTETILKEEEEFLVPIIKLYELMQSEKEFLDFEVDHLQRLIESDDKFQIIDSQSTQEPWPDEDDEEMQKLGYYKGPRVMLKEKAPSKEEMMQTVTEKMQNTLNALKSAYHVKPDNLSDDEEEEFLQIMQKVKDLQKKFDSTNKPDQEDEEI</sequence>
<accession>A0A1F5T0D3</accession>
<proteinExistence type="predicted"/>
<protein>
    <submittedName>
        <fullName evidence="1">Uncharacterized protein</fullName>
    </submittedName>
</protein>
<organism evidence="1 2">
    <name type="scientific">Candidatus Falkowbacteria bacterium RIFOXYC2_FULL_36_12</name>
    <dbReference type="NCBI Taxonomy" id="1798002"/>
    <lineage>
        <taxon>Bacteria</taxon>
        <taxon>Candidatus Falkowiibacteriota</taxon>
    </lineage>
</organism>
<name>A0A1F5T0D3_9BACT</name>
<dbReference type="EMBL" id="MFGJ01000006">
    <property type="protein sequence ID" value="OGF32417.1"/>
    <property type="molecule type" value="Genomic_DNA"/>
</dbReference>
<dbReference type="AlphaFoldDB" id="A0A1F5T0D3"/>